<organism evidence="2 3">
    <name type="scientific">Coprinellus micaceus</name>
    <name type="common">Glistening ink-cap mushroom</name>
    <name type="synonym">Coprinus micaceus</name>
    <dbReference type="NCBI Taxonomy" id="71717"/>
    <lineage>
        <taxon>Eukaryota</taxon>
        <taxon>Fungi</taxon>
        <taxon>Dikarya</taxon>
        <taxon>Basidiomycota</taxon>
        <taxon>Agaricomycotina</taxon>
        <taxon>Agaricomycetes</taxon>
        <taxon>Agaricomycetidae</taxon>
        <taxon>Agaricales</taxon>
        <taxon>Agaricineae</taxon>
        <taxon>Psathyrellaceae</taxon>
        <taxon>Coprinellus</taxon>
    </lineage>
</organism>
<feature type="region of interest" description="Disordered" evidence="1">
    <location>
        <begin position="171"/>
        <end position="205"/>
    </location>
</feature>
<dbReference type="Proteomes" id="UP000298030">
    <property type="component" value="Unassembled WGS sequence"/>
</dbReference>
<keyword evidence="3" id="KW-1185">Reference proteome</keyword>
<dbReference type="AlphaFoldDB" id="A0A4Y7TD45"/>
<gene>
    <name evidence="2" type="ORF">FA13DRAFT_1709151</name>
</gene>
<reference evidence="2 3" key="1">
    <citation type="journal article" date="2019" name="Nat. Ecol. Evol.">
        <title>Megaphylogeny resolves global patterns of mushroom evolution.</title>
        <authorList>
            <person name="Varga T."/>
            <person name="Krizsan K."/>
            <person name="Foldi C."/>
            <person name="Dima B."/>
            <person name="Sanchez-Garcia M."/>
            <person name="Sanchez-Ramirez S."/>
            <person name="Szollosi G.J."/>
            <person name="Szarkandi J.G."/>
            <person name="Papp V."/>
            <person name="Albert L."/>
            <person name="Andreopoulos W."/>
            <person name="Angelini C."/>
            <person name="Antonin V."/>
            <person name="Barry K.W."/>
            <person name="Bougher N.L."/>
            <person name="Buchanan P."/>
            <person name="Buyck B."/>
            <person name="Bense V."/>
            <person name="Catcheside P."/>
            <person name="Chovatia M."/>
            <person name="Cooper J."/>
            <person name="Damon W."/>
            <person name="Desjardin D."/>
            <person name="Finy P."/>
            <person name="Geml J."/>
            <person name="Haridas S."/>
            <person name="Hughes K."/>
            <person name="Justo A."/>
            <person name="Karasinski D."/>
            <person name="Kautmanova I."/>
            <person name="Kiss B."/>
            <person name="Kocsube S."/>
            <person name="Kotiranta H."/>
            <person name="LaButti K.M."/>
            <person name="Lechner B.E."/>
            <person name="Liimatainen K."/>
            <person name="Lipzen A."/>
            <person name="Lukacs Z."/>
            <person name="Mihaltcheva S."/>
            <person name="Morgado L.N."/>
            <person name="Niskanen T."/>
            <person name="Noordeloos M.E."/>
            <person name="Ohm R.A."/>
            <person name="Ortiz-Santana B."/>
            <person name="Ovrebo C."/>
            <person name="Racz N."/>
            <person name="Riley R."/>
            <person name="Savchenko A."/>
            <person name="Shiryaev A."/>
            <person name="Soop K."/>
            <person name="Spirin V."/>
            <person name="Szebenyi C."/>
            <person name="Tomsovsky M."/>
            <person name="Tulloss R.E."/>
            <person name="Uehling J."/>
            <person name="Grigoriev I.V."/>
            <person name="Vagvolgyi C."/>
            <person name="Papp T."/>
            <person name="Martin F.M."/>
            <person name="Miettinen O."/>
            <person name="Hibbett D.S."/>
            <person name="Nagy L.G."/>
        </authorList>
    </citation>
    <scope>NUCLEOTIDE SEQUENCE [LARGE SCALE GENOMIC DNA]</scope>
    <source>
        <strain evidence="2 3">FP101781</strain>
    </source>
</reference>
<feature type="region of interest" description="Disordered" evidence="1">
    <location>
        <begin position="220"/>
        <end position="300"/>
    </location>
</feature>
<evidence type="ECO:0000256" key="1">
    <source>
        <dbReference type="SAM" id="MobiDB-lite"/>
    </source>
</evidence>
<evidence type="ECO:0000313" key="2">
    <source>
        <dbReference type="EMBL" id="TEB32093.1"/>
    </source>
</evidence>
<protein>
    <submittedName>
        <fullName evidence="2">Uncharacterized protein</fullName>
    </submittedName>
</protein>
<evidence type="ECO:0000313" key="3">
    <source>
        <dbReference type="Proteomes" id="UP000298030"/>
    </source>
</evidence>
<name>A0A4Y7TD45_COPMI</name>
<comment type="caution">
    <text evidence="2">The sequence shown here is derived from an EMBL/GenBank/DDBJ whole genome shotgun (WGS) entry which is preliminary data.</text>
</comment>
<accession>A0A4Y7TD45</accession>
<proteinExistence type="predicted"/>
<dbReference type="EMBL" id="QPFP01000016">
    <property type="protein sequence ID" value="TEB32093.1"/>
    <property type="molecule type" value="Genomic_DNA"/>
</dbReference>
<sequence>MLMFIPQSRGIELWMAERVLHSTPSFAKAADAFLAFASRDGAVPYLVERVVECFGAPIGGTCSATPPLPRDIGFECQSYPLSSLYYARSRAHMETTRFPETEGAASSVRPHRHLYPTNWGFPKLSAHPTKTHSCLQAYTCSLHDDELNLASTTNRRRLELDSTNMKSAFKRATSVVRRRPRAAEAGNEGVGQEGDEENGAKKAKKKKRFRFSLGGLRAGPERSLYVGSSRSNVDAVNRPQVDEVPPTDGPPEATLIPPEEEGPSTAVIPATLSRESLPSSPLPPFTAGHHPSASTPQTMPEDRVGAIAPAQSLELTSTVRQGLHAFTGTHAFTGENLDLAVAGGNMTRDVHSHTHFHWKPRLYLGGALAGEGKLGPPVVSDGHFPLYLFSAGVVSSSISTISLASHPALGSKFMVNAVGAVLSNIYLLVSQVTGTRGFVFSDTHPKSREVGSMFGPDRETHIPITLSHQARHITPMSKSV</sequence>